<dbReference type="Proteomes" id="UP000198949">
    <property type="component" value="Unassembled WGS sequence"/>
</dbReference>
<evidence type="ECO:0000313" key="3">
    <source>
        <dbReference type="EMBL" id="SDD03551.1"/>
    </source>
</evidence>
<dbReference type="OrthoDB" id="2086631at2"/>
<evidence type="ECO:0000313" key="4">
    <source>
        <dbReference type="Proteomes" id="UP000198949"/>
    </source>
</evidence>
<protein>
    <recommendedName>
        <fullName evidence="2">tRNA nuclease CdiA C-terminal domain-containing protein</fullName>
    </recommendedName>
</protein>
<evidence type="ECO:0000256" key="1">
    <source>
        <dbReference type="SAM" id="MobiDB-lite"/>
    </source>
</evidence>
<accession>A0A1G6RGI1</accession>
<dbReference type="EMBL" id="FNAD01000001">
    <property type="protein sequence ID" value="SDD03551.1"/>
    <property type="molecule type" value="Genomic_DNA"/>
</dbReference>
<dbReference type="Gene3D" id="3.40.1350.120">
    <property type="match status" value="1"/>
</dbReference>
<feature type="domain" description="tRNA nuclease CdiA C-terminal" evidence="2">
    <location>
        <begin position="171"/>
        <end position="256"/>
    </location>
</feature>
<dbReference type="InterPro" id="IPR040559">
    <property type="entry name" value="CdiA_C"/>
</dbReference>
<reference evidence="4" key="1">
    <citation type="submission" date="2016-10" db="EMBL/GenBank/DDBJ databases">
        <authorList>
            <person name="Varghese N."/>
            <person name="Submissions S."/>
        </authorList>
    </citation>
    <scope>NUCLEOTIDE SEQUENCE [LARGE SCALE GENOMIC DNA]</scope>
    <source>
        <strain evidence="4">CGMCC 4.3516</strain>
    </source>
</reference>
<dbReference type="RefSeq" id="WP_143014730.1">
    <property type="nucleotide sequence ID" value="NZ_FNAD01000001.1"/>
</dbReference>
<keyword evidence="4" id="KW-1185">Reference proteome</keyword>
<proteinExistence type="predicted"/>
<dbReference type="InterPro" id="IPR033806">
    <property type="entry name" value="CDI_toxin_Bp1026b-like"/>
</dbReference>
<dbReference type="CDD" id="cd13442">
    <property type="entry name" value="CDI_toxin_Bp1026b-like"/>
    <property type="match status" value="1"/>
</dbReference>
<organism evidence="3 4">
    <name type="scientific">Glycomyces harbinensis</name>
    <dbReference type="NCBI Taxonomy" id="58114"/>
    <lineage>
        <taxon>Bacteria</taxon>
        <taxon>Bacillati</taxon>
        <taxon>Actinomycetota</taxon>
        <taxon>Actinomycetes</taxon>
        <taxon>Glycomycetales</taxon>
        <taxon>Glycomycetaceae</taxon>
        <taxon>Glycomyces</taxon>
    </lineage>
</organism>
<evidence type="ECO:0000259" key="2">
    <source>
        <dbReference type="Pfam" id="PF18451"/>
    </source>
</evidence>
<gene>
    <name evidence="3" type="ORF">SAMN05216270_101473</name>
</gene>
<feature type="region of interest" description="Disordered" evidence="1">
    <location>
        <begin position="99"/>
        <end position="141"/>
    </location>
</feature>
<dbReference type="Pfam" id="PF18451">
    <property type="entry name" value="CdiA_C"/>
    <property type="match status" value="1"/>
</dbReference>
<dbReference type="STRING" id="58114.SAMN05216270_101473"/>
<sequence length="266" mass="28736">MSTLSELITRLRALVEHVHEARSQVRHAQDRTRNALHLASDATQDSSSALIEIGRSQWRQAVEKLTETDALLAGGNRAWEQYIAGTLLGGTAGIGLPRSGSGADANARPLTRPSLPPDPARKPAGAPTKVERGSSGITQAGIKGENDAAIVLAHSGYRVRQNPPPKPDGRRPDYAIEGDYWDCYTVLPSTGNVERVRKSIKSKVDPKNGRPQTGRIILNLDAVAAGRRTPIGPGEVERLLRRKPVSGLEELKIIRDDRVHDVDLGG</sequence>
<name>A0A1G6RGI1_9ACTN</name>
<dbReference type="AlphaFoldDB" id="A0A1G6RGI1"/>
<dbReference type="GO" id="GO:0004549">
    <property type="term" value="F:tRNA-specific ribonuclease activity"/>
    <property type="evidence" value="ECO:0007669"/>
    <property type="project" value="InterPro"/>
</dbReference>